<evidence type="ECO:0008006" key="4">
    <source>
        <dbReference type="Google" id="ProtNLM"/>
    </source>
</evidence>
<gene>
    <name evidence="2" type="ORF">Cph01nite_31850</name>
</gene>
<evidence type="ECO:0000313" key="3">
    <source>
        <dbReference type="Proteomes" id="UP000614741"/>
    </source>
</evidence>
<evidence type="ECO:0000313" key="2">
    <source>
        <dbReference type="EMBL" id="GIG41423.1"/>
    </source>
</evidence>
<keyword evidence="3" id="KW-1185">Reference proteome</keyword>
<keyword evidence="1" id="KW-1133">Transmembrane helix</keyword>
<dbReference type="Proteomes" id="UP000614741">
    <property type="component" value="Unassembled WGS sequence"/>
</dbReference>
<keyword evidence="1" id="KW-0812">Transmembrane</keyword>
<evidence type="ECO:0000256" key="1">
    <source>
        <dbReference type="SAM" id="Phobius"/>
    </source>
</evidence>
<keyword evidence="1" id="KW-0472">Membrane</keyword>
<feature type="transmembrane region" description="Helical" evidence="1">
    <location>
        <begin position="52"/>
        <end position="72"/>
    </location>
</feature>
<name>A0ABQ4DPZ4_9CELL</name>
<sequence>MSKDLMRRLRAADPAAHVDLRADDAMREAIMTTHATTNERARAGRERRVRRGVLAGGLATVLVGGGAAYAGFHDWYRGTGPNDGISCLSRWDAPEDERSGGPMLTGDPVADCQRYQELTGLPPIEDAVAFLRGDDGGIVVAPRADVPAGAVLLPADPQAMAVQELIDSTRDYVDGLGSACLDESALAAAAQVELDRLGLADWVVRTQTRGTDSVQLACADVWLAVEPWSVRDRGTAADERTLVVMPHAKEDRDSLRGDEVVEVVDEIRDVLRARVAGACVDLDTAERIATEALGEEHHWPTVVIEDPDAACTRVDLAVGGSIQVSLRGPRP</sequence>
<accession>A0ABQ4DPZ4</accession>
<reference evidence="2 3" key="1">
    <citation type="submission" date="2021-01" db="EMBL/GenBank/DDBJ databases">
        <title>Whole genome shotgun sequence of Cellulomonas phragmiteti NBRC 110785.</title>
        <authorList>
            <person name="Komaki H."/>
            <person name="Tamura T."/>
        </authorList>
    </citation>
    <scope>NUCLEOTIDE SEQUENCE [LARGE SCALE GENOMIC DNA]</scope>
    <source>
        <strain evidence="2 3">NBRC 110785</strain>
    </source>
</reference>
<dbReference type="RefSeq" id="WP_203675709.1">
    <property type="nucleotide sequence ID" value="NZ_BONP01000026.1"/>
</dbReference>
<dbReference type="EMBL" id="BONP01000026">
    <property type="protein sequence ID" value="GIG41423.1"/>
    <property type="molecule type" value="Genomic_DNA"/>
</dbReference>
<comment type="caution">
    <text evidence="2">The sequence shown here is derived from an EMBL/GenBank/DDBJ whole genome shotgun (WGS) entry which is preliminary data.</text>
</comment>
<protein>
    <recommendedName>
        <fullName evidence="4">PASTA domain-containing protein</fullName>
    </recommendedName>
</protein>
<organism evidence="2 3">
    <name type="scientific">Cellulomonas phragmiteti</name>
    <dbReference type="NCBI Taxonomy" id="478780"/>
    <lineage>
        <taxon>Bacteria</taxon>
        <taxon>Bacillati</taxon>
        <taxon>Actinomycetota</taxon>
        <taxon>Actinomycetes</taxon>
        <taxon>Micrococcales</taxon>
        <taxon>Cellulomonadaceae</taxon>
        <taxon>Cellulomonas</taxon>
    </lineage>
</organism>
<proteinExistence type="predicted"/>